<sequence>MPNAIGSHHASNKNLIDRKPFLSDENHWFNLADHHHHCIQFIRETKEKPNAKPPNNDNDNQMYRNPTNNIQQKKSSG</sequence>
<dbReference type="Proteomes" id="UP000790347">
    <property type="component" value="Unassembled WGS sequence"/>
</dbReference>
<organism evidence="2 3">
    <name type="scientific">Dermatophagoides farinae</name>
    <name type="common">American house dust mite</name>
    <dbReference type="NCBI Taxonomy" id="6954"/>
    <lineage>
        <taxon>Eukaryota</taxon>
        <taxon>Metazoa</taxon>
        <taxon>Ecdysozoa</taxon>
        <taxon>Arthropoda</taxon>
        <taxon>Chelicerata</taxon>
        <taxon>Arachnida</taxon>
        <taxon>Acari</taxon>
        <taxon>Acariformes</taxon>
        <taxon>Sarcoptiformes</taxon>
        <taxon>Astigmata</taxon>
        <taxon>Psoroptidia</taxon>
        <taxon>Analgoidea</taxon>
        <taxon>Pyroglyphidae</taxon>
        <taxon>Dermatophagoidinae</taxon>
        <taxon>Dermatophagoides</taxon>
    </lineage>
</organism>
<reference evidence="2" key="2">
    <citation type="journal article" date="2022" name="Res Sq">
        <title>Comparative Genomics Reveals Insights into the Divergent Evolution of Astigmatic Mites and Household Pest Adaptations.</title>
        <authorList>
            <person name="Xiong Q."/>
            <person name="Wan A.T.-Y."/>
            <person name="Liu X.-Y."/>
            <person name="Fung C.S.-H."/>
            <person name="Xiao X."/>
            <person name="Malainual N."/>
            <person name="Hou J."/>
            <person name="Wang L."/>
            <person name="Wang M."/>
            <person name="Yang K."/>
            <person name="Cui Y."/>
            <person name="Leung E."/>
            <person name="Nong W."/>
            <person name="Shin S.-K."/>
            <person name="Au S."/>
            <person name="Jeong K.Y."/>
            <person name="Chew F.T."/>
            <person name="Hui J."/>
            <person name="Leung T.F."/>
            <person name="Tungtrongchitr A."/>
            <person name="Zhong N."/>
            <person name="Liu Z."/>
            <person name="Tsui S."/>
        </authorList>
    </citation>
    <scope>NUCLEOTIDE SEQUENCE</scope>
    <source>
        <strain evidence="2">Derf</strain>
        <tissue evidence="2">Whole organism</tissue>
    </source>
</reference>
<keyword evidence="3" id="KW-1185">Reference proteome</keyword>
<dbReference type="EMBL" id="ASGP02000002">
    <property type="protein sequence ID" value="KAH9520982.1"/>
    <property type="molecule type" value="Genomic_DNA"/>
</dbReference>
<gene>
    <name evidence="2" type="ORF">DERF_004657</name>
</gene>
<evidence type="ECO:0000313" key="3">
    <source>
        <dbReference type="Proteomes" id="UP000790347"/>
    </source>
</evidence>
<feature type="region of interest" description="Disordered" evidence="1">
    <location>
        <begin position="45"/>
        <end position="77"/>
    </location>
</feature>
<reference evidence="2" key="1">
    <citation type="submission" date="2013-05" db="EMBL/GenBank/DDBJ databases">
        <authorList>
            <person name="Yim A.K.Y."/>
            <person name="Chan T.F."/>
            <person name="Ji K.M."/>
            <person name="Liu X.Y."/>
            <person name="Zhou J.W."/>
            <person name="Li R.Q."/>
            <person name="Yang K.Y."/>
            <person name="Li J."/>
            <person name="Li M."/>
            <person name="Law P.T.W."/>
            <person name="Wu Y.L."/>
            <person name="Cai Z.L."/>
            <person name="Qin H."/>
            <person name="Bao Y."/>
            <person name="Leung R.K.K."/>
            <person name="Ng P.K.S."/>
            <person name="Zou J."/>
            <person name="Zhong X.J."/>
            <person name="Ran P.X."/>
            <person name="Zhong N.S."/>
            <person name="Liu Z.G."/>
            <person name="Tsui S.K.W."/>
        </authorList>
    </citation>
    <scope>NUCLEOTIDE SEQUENCE</scope>
    <source>
        <strain evidence="2">Derf</strain>
        <tissue evidence="2">Whole organism</tissue>
    </source>
</reference>
<protein>
    <submittedName>
        <fullName evidence="2">Uncharacterized protein</fullName>
    </submittedName>
</protein>
<dbReference type="AlphaFoldDB" id="A0A922I3R3"/>
<proteinExistence type="predicted"/>
<name>A0A922I3R3_DERFA</name>
<feature type="compositionally biased region" description="Polar residues" evidence="1">
    <location>
        <begin position="61"/>
        <end position="77"/>
    </location>
</feature>
<accession>A0A922I3R3</accession>
<evidence type="ECO:0000313" key="2">
    <source>
        <dbReference type="EMBL" id="KAH9520982.1"/>
    </source>
</evidence>
<evidence type="ECO:0000256" key="1">
    <source>
        <dbReference type="SAM" id="MobiDB-lite"/>
    </source>
</evidence>
<comment type="caution">
    <text evidence="2">The sequence shown here is derived from an EMBL/GenBank/DDBJ whole genome shotgun (WGS) entry which is preliminary data.</text>
</comment>